<dbReference type="OrthoDB" id="3257486at2759"/>
<name>A0A9P7JL86_9AGAM</name>
<evidence type="ECO:0000313" key="1">
    <source>
        <dbReference type="EMBL" id="KAG2082729.1"/>
    </source>
</evidence>
<proteinExistence type="predicted"/>
<dbReference type="InterPro" id="IPR021109">
    <property type="entry name" value="Peptidase_aspartic_dom_sf"/>
</dbReference>
<dbReference type="RefSeq" id="XP_041284323.1">
    <property type="nucleotide sequence ID" value="XM_041430230.1"/>
</dbReference>
<dbReference type="GeneID" id="64692489"/>
<dbReference type="Proteomes" id="UP000823399">
    <property type="component" value="Unassembled WGS sequence"/>
</dbReference>
<feature type="non-terminal residue" evidence="1">
    <location>
        <position position="1"/>
    </location>
</feature>
<gene>
    <name evidence="1" type="ORF">F5147DRAFT_540922</name>
</gene>
<dbReference type="Gene3D" id="2.40.70.10">
    <property type="entry name" value="Acid Proteases"/>
    <property type="match status" value="1"/>
</dbReference>
<dbReference type="EMBL" id="JABBWM010000319">
    <property type="protein sequence ID" value="KAG2082729.1"/>
    <property type="molecule type" value="Genomic_DNA"/>
</dbReference>
<comment type="caution">
    <text evidence="1">The sequence shown here is derived from an EMBL/GenBank/DDBJ whole genome shotgun (WGS) entry which is preliminary data.</text>
</comment>
<reference evidence="1" key="1">
    <citation type="journal article" date="2020" name="New Phytol.">
        <title>Comparative genomics reveals dynamic genome evolution in host specialist ectomycorrhizal fungi.</title>
        <authorList>
            <person name="Lofgren L.A."/>
            <person name="Nguyen N.H."/>
            <person name="Vilgalys R."/>
            <person name="Ruytinx J."/>
            <person name="Liao H.L."/>
            <person name="Branco S."/>
            <person name="Kuo A."/>
            <person name="LaButti K."/>
            <person name="Lipzen A."/>
            <person name="Andreopoulos W."/>
            <person name="Pangilinan J."/>
            <person name="Riley R."/>
            <person name="Hundley H."/>
            <person name="Na H."/>
            <person name="Barry K."/>
            <person name="Grigoriev I.V."/>
            <person name="Stajich J.E."/>
            <person name="Kennedy P.G."/>
        </authorList>
    </citation>
    <scope>NUCLEOTIDE SEQUENCE</scope>
    <source>
        <strain evidence="1">FC423</strain>
    </source>
</reference>
<dbReference type="CDD" id="cd00303">
    <property type="entry name" value="retropepsin_like"/>
    <property type="match status" value="1"/>
</dbReference>
<organism evidence="1 2">
    <name type="scientific">Suillus discolor</name>
    <dbReference type="NCBI Taxonomy" id="1912936"/>
    <lineage>
        <taxon>Eukaryota</taxon>
        <taxon>Fungi</taxon>
        <taxon>Dikarya</taxon>
        <taxon>Basidiomycota</taxon>
        <taxon>Agaricomycotina</taxon>
        <taxon>Agaricomycetes</taxon>
        <taxon>Agaricomycetidae</taxon>
        <taxon>Boletales</taxon>
        <taxon>Suillineae</taxon>
        <taxon>Suillaceae</taxon>
        <taxon>Suillus</taxon>
    </lineage>
</organism>
<evidence type="ECO:0000313" key="2">
    <source>
        <dbReference type="Proteomes" id="UP000823399"/>
    </source>
</evidence>
<sequence>WYAQRFRDQPFEKAMGLLRMLVHQKRHLEATPEVLKELNTLSLEEASEAINELSTPKRYIRGTGNSLTLSAILNTLDDRRGFSVNALVDSGCTGSSIDAGFVAAKGINMQKLARPIPVYNADGTLNAGGVITDYVTLQLKIEDHVERLTLGVTDLGKGEL</sequence>
<accession>A0A9P7JL86</accession>
<protein>
    <submittedName>
        <fullName evidence="1">Uncharacterized protein</fullName>
    </submittedName>
</protein>
<feature type="non-terminal residue" evidence="1">
    <location>
        <position position="160"/>
    </location>
</feature>
<keyword evidence="2" id="KW-1185">Reference proteome</keyword>
<dbReference type="AlphaFoldDB" id="A0A9P7JL86"/>